<evidence type="ECO:0000256" key="3">
    <source>
        <dbReference type="ARBA" id="ARBA00022695"/>
    </source>
</evidence>
<evidence type="ECO:0000313" key="15">
    <source>
        <dbReference type="Proteomes" id="UP001063782"/>
    </source>
</evidence>
<evidence type="ECO:0000256" key="9">
    <source>
        <dbReference type="ARBA" id="ARBA00022932"/>
    </source>
</evidence>
<dbReference type="Gene3D" id="1.10.8.60">
    <property type="match status" value="1"/>
</dbReference>
<dbReference type="GO" id="GO:0003887">
    <property type="term" value="F:DNA-directed DNA polymerase activity"/>
    <property type="evidence" value="ECO:0007669"/>
    <property type="project" value="UniProtKB-EC"/>
</dbReference>
<feature type="region of interest" description="Disordered" evidence="12">
    <location>
        <begin position="529"/>
        <end position="565"/>
    </location>
</feature>
<dbReference type="Pfam" id="PF12169">
    <property type="entry name" value="DNA_pol3_gamma3"/>
    <property type="match status" value="1"/>
</dbReference>
<keyword evidence="3 11" id="KW-0548">Nucleotidyltransferase</keyword>
<dbReference type="Pfam" id="PF22608">
    <property type="entry name" value="DNAX_ATPase_lid"/>
    <property type="match status" value="1"/>
</dbReference>
<dbReference type="InterPro" id="IPR027417">
    <property type="entry name" value="P-loop_NTPase"/>
</dbReference>
<evidence type="ECO:0000256" key="6">
    <source>
        <dbReference type="ARBA" id="ARBA00022741"/>
    </source>
</evidence>
<evidence type="ECO:0000256" key="4">
    <source>
        <dbReference type="ARBA" id="ARBA00022705"/>
    </source>
</evidence>
<dbReference type="SMART" id="SM00382">
    <property type="entry name" value="AAA"/>
    <property type="match status" value="1"/>
</dbReference>
<dbReference type="Gene3D" id="1.20.272.10">
    <property type="match status" value="1"/>
</dbReference>
<dbReference type="NCBIfam" id="NF004046">
    <property type="entry name" value="PRK05563.1"/>
    <property type="match status" value="1"/>
</dbReference>
<evidence type="ECO:0000256" key="12">
    <source>
        <dbReference type="SAM" id="MobiDB-lite"/>
    </source>
</evidence>
<gene>
    <name evidence="11 14" type="primary">dnaX</name>
    <name evidence="14" type="ORF">LU297_00025</name>
</gene>
<evidence type="ECO:0000256" key="10">
    <source>
        <dbReference type="ARBA" id="ARBA00049244"/>
    </source>
</evidence>
<comment type="similarity">
    <text evidence="1 11">Belongs to the DnaX/STICHEL family.</text>
</comment>
<dbReference type="EC" id="2.7.7.7" evidence="11"/>
<dbReference type="Proteomes" id="UP001063782">
    <property type="component" value="Chromosome"/>
</dbReference>
<evidence type="ECO:0000256" key="11">
    <source>
        <dbReference type="RuleBase" id="RU364063"/>
    </source>
</evidence>
<protein>
    <recommendedName>
        <fullName evidence="11">DNA polymerase III subunit gamma/tau</fullName>
        <ecNumber evidence="11">2.7.7.7</ecNumber>
    </recommendedName>
</protein>
<proteinExistence type="inferred from homology"/>
<comment type="catalytic activity">
    <reaction evidence="10 11">
        <text>DNA(n) + a 2'-deoxyribonucleoside 5'-triphosphate = DNA(n+1) + diphosphate</text>
        <dbReference type="Rhea" id="RHEA:22508"/>
        <dbReference type="Rhea" id="RHEA-COMP:17339"/>
        <dbReference type="Rhea" id="RHEA-COMP:17340"/>
        <dbReference type="ChEBI" id="CHEBI:33019"/>
        <dbReference type="ChEBI" id="CHEBI:61560"/>
        <dbReference type="ChEBI" id="CHEBI:173112"/>
        <dbReference type="EC" id="2.7.7.7"/>
    </reaction>
</comment>
<dbReference type="PANTHER" id="PTHR11669:SF0">
    <property type="entry name" value="PROTEIN STICHEL-LIKE 2"/>
    <property type="match status" value="1"/>
</dbReference>
<evidence type="ECO:0000259" key="13">
    <source>
        <dbReference type="SMART" id="SM00382"/>
    </source>
</evidence>
<feature type="domain" description="AAA+ ATPase" evidence="13">
    <location>
        <begin position="39"/>
        <end position="180"/>
    </location>
</feature>
<dbReference type="NCBIfam" id="TIGR02397">
    <property type="entry name" value="dnaX_nterm"/>
    <property type="match status" value="1"/>
</dbReference>
<feature type="compositionally biased region" description="Polar residues" evidence="12">
    <location>
        <begin position="371"/>
        <end position="394"/>
    </location>
</feature>
<dbReference type="CDD" id="cd00009">
    <property type="entry name" value="AAA"/>
    <property type="match status" value="1"/>
</dbReference>
<keyword evidence="4 11" id="KW-0235">DNA replication</keyword>
<dbReference type="InterPro" id="IPR045085">
    <property type="entry name" value="HLD_clamp_pol_III_gamma_tau"/>
</dbReference>
<reference evidence="14" key="1">
    <citation type="submission" date="2021-12" db="EMBL/GenBank/DDBJ databases">
        <title>taxonomy of Moraxella sp. ZY201224.</title>
        <authorList>
            <person name="Li F."/>
        </authorList>
    </citation>
    <scope>NUCLEOTIDE SEQUENCE</scope>
    <source>
        <strain evidence="14">ZY201224</strain>
    </source>
</reference>
<name>A0ABY6F4A2_9GAMM</name>
<dbReference type="InterPro" id="IPR022754">
    <property type="entry name" value="DNA_pol_III_gamma-3"/>
</dbReference>
<accession>A0ABY6F4A2</accession>
<keyword evidence="5" id="KW-0479">Metal-binding</keyword>
<evidence type="ECO:0000256" key="5">
    <source>
        <dbReference type="ARBA" id="ARBA00022723"/>
    </source>
</evidence>
<evidence type="ECO:0000256" key="7">
    <source>
        <dbReference type="ARBA" id="ARBA00022833"/>
    </source>
</evidence>
<dbReference type="SUPFAM" id="SSF48019">
    <property type="entry name" value="post-AAA+ oligomerization domain-like"/>
    <property type="match status" value="1"/>
</dbReference>
<keyword evidence="9 11" id="KW-0239">DNA-directed DNA polymerase</keyword>
<dbReference type="InterPro" id="IPR003593">
    <property type="entry name" value="AAA+_ATPase"/>
</dbReference>
<feature type="region of interest" description="Disordered" evidence="12">
    <location>
        <begin position="371"/>
        <end position="402"/>
    </location>
</feature>
<keyword evidence="8 11" id="KW-0067">ATP-binding</keyword>
<dbReference type="RefSeq" id="WP_263076384.1">
    <property type="nucleotide sequence ID" value="NZ_CP089977.1"/>
</dbReference>
<keyword evidence="2 11" id="KW-0808">Transferase</keyword>
<dbReference type="SUPFAM" id="SSF52540">
    <property type="entry name" value="P-loop containing nucleoside triphosphate hydrolases"/>
    <property type="match status" value="1"/>
</dbReference>
<sequence length="725" mass="79671">MAQQYQVLARKYRPKDFSQLLGQEHVATALANAIDTSRLHHAYLFTGTRGVGKTTIARILAKCLNCETGVTSQPCGACDTCQRIDAGQFIDLIEIDAASRTKVEDTRDLLENVPYSPVQGRYKIYLIDEVHMLSTHSFNALLKTLEEPPEHVKFVLATTDPQKLPITIISRCLQFVLRPLSQELLVGHLANILNQEQITHSKQALWRLSNAAKGSVRDALSLTDQAIAFGGGQIDDDTVVNMLGLINQADTLALIELIHQDDRLAVADYINTMRSKMIDASAMMDTLIDDIHQMAMMQILPELPLDLSVQQQQKLQALSNQIPADVLQLYYEILSKSRQAIALASTPMQALEMAILRLLAFRPLTNAQIPVSSDAQNSTDGSQTVSIANSAKDTSSGDEPATMDDSQAIAFAAVNSSDDFKDTALDLKDDTLVSLSSQTNPSSHQSAINPDDMMADDQTSLITHDEAVLDAVQSVATDEQLLPKIDDTSDETMDIAMDTLSDDVMTSKLQSNDIKHTIIEADESVMIDDASSASPSDDVPSLSTDTLSASDDESQSQASSQSTSLAPIAHSQMMARLAPMAVAVTGDWTPEIWDYWLHLARQNQIFDIDELALLDGSLMVGEINGESTLYVAELNSQVQTSFDGFANKIAQHYPDIKLTSKPVMSDDLHQSPRNRREQRLVQLRFDVQSQLTNSPVIQQLWQQGFIIDDGTAVLNHLKLNINNHS</sequence>
<dbReference type="InterPro" id="IPR001270">
    <property type="entry name" value="ClpA/B"/>
</dbReference>
<evidence type="ECO:0000256" key="8">
    <source>
        <dbReference type="ARBA" id="ARBA00022840"/>
    </source>
</evidence>
<evidence type="ECO:0000313" key="14">
    <source>
        <dbReference type="EMBL" id="UXZ04883.1"/>
    </source>
</evidence>
<dbReference type="PANTHER" id="PTHR11669">
    <property type="entry name" value="REPLICATION FACTOR C / DNA POLYMERASE III GAMMA-TAU SUBUNIT"/>
    <property type="match status" value="1"/>
</dbReference>
<dbReference type="InterPro" id="IPR050238">
    <property type="entry name" value="DNA_Rep/Repair_Clamp_Loader"/>
</dbReference>
<evidence type="ECO:0000256" key="2">
    <source>
        <dbReference type="ARBA" id="ARBA00022679"/>
    </source>
</evidence>
<dbReference type="Pfam" id="PF13177">
    <property type="entry name" value="DNA_pol3_delta2"/>
    <property type="match status" value="1"/>
</dbReference>
<dbReference type="NCBIfam" id="NF005942">
    <property type="entry name" value="PRK07994.1"/>
    <property type="match status" value="1"/>
</dbReference>
<comment type="subunit">
    <text evidence="11">DNA polymerase III contains a core (composed of alpha, epsilon and theta chains) that associates with a tau subunit. This core dimerizes to form the POLIII' complex. PolIII' associates with the gamma complex (composed of gamma, delta, delta', psi and chi chains) and with the beta chain to form the complete DNA polymerase III complex.</text>
</comment>
<dbReference type="PRINTS" id="PR00300">
    <property type="entry name" value="CLPPROTEASEA"/>
</dbReference>
<keyword evidence="15" id="KW-1185">Reference proteome</keyword>
<dbReference type="CDD" id="cd18137">
    <property type="entry name" value="HLD_clamp_pol_III_gamma_tau"/>
    <property type="match status" value="1"/>
</dbReference>
<dbReference type="Gene3D" id="3.40.50.300">
    <property type="entry name" value="P-loop containing nucleotide triphosphate hydrolases"/>
    <property type="match status" value="1"/>
</dbReference>
<keyword evidence="7" id="KW-0862">Zinc</keyword>
<evidence type="ECO:0000256" key="1">
    <source>
        <dbReference type="ARBA" id="ARBA00006360"/>
    </source>
</evidence>
<keyword evidence="6 11" id="KW-0547">Nucleotide-binding</keyword>
<comment type="function">
    <text evidence="11">DNA polymerase III is a complex, multichain enzyme responsible for most of the replicative synthesis in bacteria. This DNA polymerase also exhibits 3' to 5' exonuclease activity.</text>
</comment>
<dbReference type="InterPro" id="IPR012763">
    <property type="entry name" value="DNA_pol_III_sug/sutau_N"/>
</dbReference>
<organism evidence="14 15">
    <name type="scientific">Moraxella nasicaprae</name>
    <dbReference type="NCBI Taxonomy" id="2904122"/>
    <lineage>
        <taxon>Bacteria</taxon>
        <taxon>Pseudomonadati</taxon>
        <taxon>Pseudomonadota</taxon>
        <taxon>Gammaproteobacteria</taxon>
        <taxon>Moraxellales</taxon>
        <taxon>Moraxellaceae</taxon>
        <taxon>Moraxella</taxon>
    </lineage>
</organism>
<dbReference type="InterPro" id="IPR008921">
    <property type="entry name" value="DNA_pol3_clamp-load_cplx_C"/>
</dbReference>
<dbReference type="EMBL" id="CP089977">
    <property type="protein sequence ID" value="UXZ04883.1"/>
    <property type="molecule type" value="Genomic_DNA"/>
</dbReference>